<dbReference type="PIRSF" id="PIRSF009320">
    <property type="entry name" value="Nuc_binding_HP_1000"/>
    <property type="match status" value="1"/>
</dbReference>
<protein>
    <submittedName>
        <fullName evidence="2">Plasmid segregation oscillating ATPase ParF</fullName>
    </submittedName>
</protein>
<evidence type="ECO:0000259" key="1">
    <source>
        <dbReference type="Pfam" id="PF01656"/>
    </source>
</evidence>
<dbReference type="Proteomes" id="UP001158049">
    <property type="component" value="Unassembled WGS sequence"/>
</dbReference>
<sequence>MPAKLIIVTNQKGGAGKTTAAVHLAGTAVRRGFKTLLIDADKQGTATKWVAQAEEGQAHKIRVMGLAMAEAKIAQEVKQYVDDYDLIFVDCPPSVDSPIPQVMLMIADLAIVPIVPKPGDLWASTDLLELAERAAAVNPELQIRLLGSNVIANLAMSRHSLTSMATMRESAPLFKTRLHQRTAFVEAMLTGDSVHYFGSSAKTAILEIENLFDEIVATLKLQVPKIKTKGRK</sequence>
<comment type="caution">
    <text evidence="2">The sequence shown here is derived from an EMBL/GenBank/DDBJ whole genome shotgun (WGS) entry which is preliminary data.</text>
</comment>
<organism evidence="2 3">
    <name type="scientific">Noviherbaspirillum suwonense</name>
    <dbReference type="NCBI Taxonomy" id="1224511"/>
    <lineage>
        <taxon>Bacteria</taxon>
        <taxon>Pseudomonadati</taxon>
        <taxon>Pseudomonadota</taxon>
        <taxon>Betaproteobacteria</taxon>
        <taxon>Burkholderiales</taxon>
        <taxon>Oxalobacteraceae</taxon>
        <taxon>Noviherbaspirillum</taxon>
    </lineage>
</organism>
<dbReference type="Gene3D" id="3.40.50.300">
    <property type="entry name" value="P-loop containing nucleotide triphosphate hydrolases"/>
    <property type="match status" value="1"/>
</dbReference>
<dbReference type="InterPro" id="IPR050678">
    <property type="entry name" value="DNA_Partitioning_ATPase"/>
</dbReference>
<name>A0ABY1QV69_9BURK</name>
<dbReference type="PANTHER" id="PTHR13696">
    <property type="entry name" value="P-LOOP CONTAINING NUCLEOSIDE TRIPHOSPHATE HYDROLASE"/>
    <property type="match status" value="1"/>
</dbReference>
<evidence type="ECO:0000313" key="3">
    <source>
        <dbReference type="Proteomes" id="UP001158049"/>
    </source>
</evidence>
<accession>A0ABY1QV69</accession>
<proteinExistence type="predicted"/>
<dbReference type="PANTHER" id="PTHR13696:SF96">
    <property type="entry name" value="COBQ_COBB_MIND_PARA NUCLEOTIDE BINDING DOMAIN-CONTAINING PROTEIN"/>
    <property type="match status" value="1"/>
</dbReference>
<evidence type="ECO:0000313" key="2">
    <source>
        <dbReference type="EMBL" id="SMP79940.1"/>
    </source>
</evidence>
<dbReference type="InterPro" id="IPR002586">
    <property type="entry name" value="CobQ/CobB/MinD/ParA_Nub-bd_dom"/>
</dbReference>
<dbReference type="CDD" id="cd02042">
    <property type="entry name" value="ParAB_family"/>
    <property type="match status" value="1"/>
</dbReference>
<dbReference type="EMBL" id="FXUL01000033">
    <property type="protein sequence ID" value="SMP79940.1"/>
    <property type="molecule type" value="Genomic_DNA"/>
</dbReference>
<dbReference type="RefSeq" id="WP_283445369.1">
    <property type="nucleotide sequence ID" value="NZ_FXUL01000033.1"/>
</dbReference>
<feature type="domain" description="CobQ/CobB/MinD/ParA nucleotide binding" evidence="1">
    <location>
        <begin position="6"/>
        <end position="193"/>
    </location>
</feature>
<reference evidence="2 3" key="1">
    <citation type="submission" date="2017-05" db="EMBL/GenBank/DDBJ databases">
        <authorList>
            <person name="Varghese N."/>
            <person name="Submissions S."/>
        </authorList>
    </citation>
    <scope>NUCLEOTIDE SEQUENCE [LARGE SCALE GENOMIC DNA]</scope>
    <source>
        <strain evidence="2 3">DSM 26001</strain>
    </source>
</reference>
<keyword evidence="3" id="KW-1185">Reference proteome</keyword>
<dbReference type="Pfam" id="PF01656">
    <property type="entry name" value="CbiA"/>
    <property type="match status" value="1"/>
</dbReference>
<dbReference type="InterPro" id="IPR027417">
    <property type="entry name" value="P-loop_NTPase"/>
</dbReference>
<dbReference type="SUPFAM" id="SSF52540">
    <property type="entry name" value="P-loop containing nucleoside triphosphate hydrolases"/>
    <property type="match status" value="1"/>
</dbReference>
<gene>
    <name evidence="2" type="ORF">SAMN06295970_13326</name>
</gene>